<dbReference type="Proteomes" id="UP000280819">
    <property type="component" value="Unassembled WGS sequence"/>
</dbReference>
<dbReference type="OrthoDB" id="3533713at2"/>
<proteinExistence type="predicted"/>
<accession>A0A3P1T7B6</accession>
<organism evidence="1 2">
    <name type="scientific">Arachnia propionica</name>
    <dbReference type="NCBI Taxonomy" id="1750"/>
    <lineage>
        <taxon>Bacteria</taxon>
        <taxon>Bacillati</taxon>
        <taxon>Actinomycetota</taxon>
        <taxon>Actinomycetes</taxon>
        <taxon>Propionibacteriales</taxon>
        <taxon>Propionibacteriaceae</taxon>
        <taxon>Arachnia</taxon>
    </lineage>
</organism>
<dbReference type="Pfam" id="PF15580">
    <property type="entry name" value="Imm53"/>
    <property type="match status" value="1"/>
</dbReference>
<comment type="caution">
    <text evidence="1">The sequence shown here is derived from an EMBL/GenBank/DDBJ whole genome shotgun (WGS) entry which is preliminary data.</text>
</comment>
<gene>
    <name evidence="1" type="ORF">EII34_06595</name>
</gene>
<sequence>MSELARLQQWYLDQCDGEWEHGYGITIDTLDNPGWSLEIELTGTSAKLEVGRELNLDRDDDDDWYRIWVHEDQDRGTLSLLAACGPLNLTEVIEIALEWLE</sequence>
<evidence type="ECO:0000313" key="2">
    <source>
        <dbReference type="Proteomes" id="UP000280819"/>
    </source>
</evidence>
<protein>
    <submittedName>
        <fullName evidence="1">Uncharacterized protein</fullName>
    </submittedName>
</protein>
<dbReference type="EMBL" id="RQZG01000006">
    <property type="protein sequence ID" value="RRD05397.1"/>
    <property type="molecule type" value="Genomic_DNA"/>
</dbReference>
<evidence type="ECO:0000313" key="1">
    <source>
        <dbReference type="EMBL" id="RRD05397.1"/>
    </source>
</evidence>
<dbReference type="RefSeq" id="WP_124844172.1">
    <property type="nucleotide sequence ID" value="NZ_RQZG01000006.1"/>
</dbReference>
<dbReference type="InterPro" id="IPR028228">
    <property type="entry name" value="Imm53"/>
</dbReference>
<dbReference type="AlphaFoldDB" id="A0A3P1T7B6"/>
<name>A0A3P1T7B6_9ACTN</name>
<reference evidence="1 2" key="1">
    <citation type="submission" date="2018-11" db="EMBL/GenBank/DDBJ databases">
        <title>Genomes From Bacteria Associated with the Canine Oral Cavity: a Test Case for Automated Genome-Based Taxonomic Assignment.</title>
        <authorList>
            <person name="Coil D.A."/>
            <person name="Jospin G."/>
            <person name="Darling A.E."/>
            <person name="Wallis C."/>
            <person name="Davis I.J."/>
            <person name="Harris S."/>
            <person name="Eisen J.A."/>
            <person name="Holcombe L.J."/>
            <person name="O'Flynn C."/>
        </authorList>
    </citation>
    <scope>NUCLEOTIDE SEQUENCE [LARGE SCALE GENOMIC DNA]</scope>
    <source>
        <strain evidence="1 2">OH887_COT-365</strain>
    </source>
</reference>